<name>A0A6J5MMT1_9CAUD</name>
<reference evidence="1" key="1">
    <citation type="submission" date="2020-04" db="EMBL/GenBank/DDBJ databases">
        <authorList>
            <person name="Chiriac C."/>
            <person name="Salcher M."/>
            <person name="Ghai R."/>
            <person name="Kavagutti S V."/>
        </authorList>
    </citation>
    <scope>NUCLEOTIDE SEQUENCE</scope>
</reference>
<gene>
    <name evidence="1" type="ORF">UFOVP517_4</name>
</gene>
<dbReference type="EMBL" id="LR796489">
    <property type="protein sequence ID" value="CAB4146947.1"/>
    <property type="molecule type" value="Genomic_DNA"/>
</dbReference>
<protein>
    <submittedName>
        <fullName evidence="1">Uncharacterized protein</fullName>
    </submittedName>
</protein>
<evidence type="ECO:0000313" key="1">
    <source>
        <dbReference type="EMBL" id="CAB4146947.1"/>
    </source>
</evidence>
<sequence length="102" mass="11792">MSTETDCVKAELRDIVARTWEQQKLINRVMPQRLERAKDKIDDSRWILKFITIAEAGQKLDWIESELSWLEEDGLPNVRQHIVDHAIRTAKAAIANRAPSLV</sequence>
<organism evidence="1">
    <name type="scientific">uncultured Caudovirales phage</name>
    <dbReference type="NCBI Taxonomy" id="2100421"/>
    <lineage>
        <taxon>Viruses</taxon>
        <taxon>Duplodnaviria</taxon>
        <taxon>Heunggongvirae</taxon>
        <taxon>Uroviricota</taxon>
        <taxon>Caudoviricetes</taxon>
        <taxon>Peduoviridae</taxon>
        <taxon>Maltschvirus</taxon>
        <taxon>Maltschvirus maltsch</taxon>
    </lineage>
</organism>
<accession>A0A6J5MMT1</accession>
<proteinExistence type="predicted"/>